<keyword evidence="2" id="KW-0560">Oxidoreductase</keyword>
<dbReference type="InterPro" id="IPR036291">
    <property type="entry name" value="NAD(P)-bd_dom_sf"/>
</dbReference>
<evidence type="ECO:0000259" key="3">
    <source>
        <dbReference type="Pfam" id="PF01408"/>
    </source>
</evidence>
<gene>
    <name evidence="5" type="ORF">AAP_01729</name>
</gene>
<organism evidence="5 6">
    <name type="scientific">Ascosphaera apis ARSEF 7405</name>
    <dbReference type="NCBI Taxonomy" id="392613"/>
    <lineage>
        <taxon>Eukaryota</taxon>
        <taxon>Fungi</taxon>
        <taxon>Dikarya</taxon>
        <taxon>Ascomycota</taxon>
        <taxon>Pezizomycotina</taxon>
        <taxon>Eurotiomycetes</taxon>
        <taxon>Eurotiomycetidae</taxon>
        <taxon>Onygenales</taxon>
        <taxon>Ascosphaeraceae</taxon>
        <taxon>Ascosphaera</taxon>
    </lineage>
</organism>
<dbReference type="Pfam" id="PF02894">
    <property type="entry name" value="GFO_IDH_MocA_C"/>
    <property type="match status" value="1"/>
</dbReference>
<dbReference type="SUPFAM" id="SSF55347">
    <property type="entry name" value="Glyceraldehyde-3-phosphate dehydrogenase-like, C-terminal domain"/>
    <property type="match status" value="1"/>
</dbReference>
<reference evidence="5 6" key="1">
    <citation type="journal article" date="2016" name="Genome Biol. Evol.">
        <title>Divergent and convergent evolution of fungal pathogenicity.</title>
        <authorList>
            <person name="Shang Y."/>
            <person name="Xiao G."/>
            <person name="Zheng P."/>
            <person name="Cen K."/>
            <person name="Zhan S."/>
            <person name="Wang C."/>
        </authorList>
    </citation>
    <scope>NUCLEOTIDE SEQUENCE [LARGE SCALE GENOMIC DNA]</scope>
    <source>
        <strain evidence="5 6">ARSEF 7405</strain>
    </source>
</reference>
<dbReference type="AlphaFoldDB" id="A0A168AVU9"/>
<dbReference type="Proteomes" id="UP000242877">
    <property type="component" value="Unassembled WGS sequence"/>
</dbReference>
<accession>A0A168AVU9</accession>
<dbReference type="SUPFAM" id="SSF51735">
    <property type="entry name" value="NAD(P)-binding Rossmann-fold domains"/>
    <property type="match status" value="1"/>
</dbReference>
<comment type="similarity">
    <text evidence="1">Belongs to the Gfo/Idh/MocA family.</text>
</comment>
<dbReference type="EMBL" id="AZGZ01000006">
    <property type="protein sequence ID" value="KZZ94429.1"/>
    <property type="molecule type" value="Genomic_DNA"/>
</dbReference>
<comment type="caution">
    <text evidence="5">The sequence shown here is derived from an EMBL/GenBank/DDBJ whole genome shotgun (WGS) entry which is preliminary data.</text>
</comment>
<dbReference type="VEuPathDB" id="FungiDB:AAP_01729"/>
<keyword evidence="6" id="KW-1185">Reference proteome</keyword>
<dbReference type="InterPro" id="IPR000683">
    <property type="entry name" value="Gfo/Idh/MocA-like_OxRdtase_N"/>
</dbReference>
<sequence>MGKVFNVGVIGFGFSAKHFHIPFINAVPELNLYGVVQKDTDPANHPNRVYPGVKAYDEVEDLLAAPELDLVIVVTPPNTHFELAKQALEAGKNVVVEKPFTPTQKEADALIAIAKKNNLLLTVFQNRRWDSDFATLKKLIEDGALGRVVDYETHFDRHRPEPPAANSTWKIAVIPGGSAIYDLGPHMIDQIYHLFGAPKKVTGFIGVQRSYNPTGYEDSFTVRLEYDNGLVAIARSNCISPEERQLRFWVRGEKGSYKKYHLDVQEEQLRAGMLPTDPAYGLEPEERFGVLTCYKDGKITGKIHPTINPPPKFITFYAGVAKALAGEAEAPVKAEDAAAVIRIIELAQQSSKEGRTLDF</sequence>
<dbReference type="PANTHER" id="PTHR43708:SF5">
    <property type="entry name" value="CONSERVED EXPRESSED OXIDOREDUCTASE (EUROFUNG)-RELATED"/>
    <property type="match status" value="1"/>
</dbReference>
<feature type="domain" description="Gfo/Idh/MocA-like oxidoreductase C-terminal" evidence="4">
    <location>
        <begin position="137"/>
        <end position="357"/>
    </location>
</feature>
<dbReference type="OrthoDB" id="2129491at2759"/>
<dbReference type="Gene3D" id="3.30.360.10">
    <property type="entry name" value="Dihydrodipicolinate Reductase, domain 2"/>
    <property type="match status" value="1"/>
</dbReference>
<dbReference type="Pfam" id="PF01408">
    <property type="entry name" value="GFO_IDH_MocA"/>
    <property type="match status" value="1"/>
</dbReference>
<feature type="domain" description="Gfo/Idh/MocA-like oxidoreductase N-terminal" evidence="3">
    <location>
        <begin position="5"/>
        <end position="123"/>
    </location>
</feature>
<protein>
    <submittedName>
        <fullName evidence="5">NAD binding Rossmann fold oxidoreductase</fullName>
    </submittedName>
</protein>
<evidence type="ECO:0000313" key="6">
    <source>
        <dbReference type="Proteomes" id="UP000242877"/>
    </source>
</evidence>
<dbReference type="InterPro" id="IPR004104">
    <property type="entry name" value="Gfo/Idh/MocA-like_OxRdtase_C"/>
</dbReference>
<proteinExistence type="inferred from homology"/>
<evidence type="ECO:0000256" key="2">
    <source>
        <dbReference type="ARBA" id="ARBA00023002"/>
    </source>
</evidence>
<dbReference type="GO" id="GO:0016491">
    <property type="term" value="F:oxidoreductase activity"/>
    <property type="evidence" value="ECO:0007669"/>
    <property type="project" value="UniProtKB-KW"/>
</dbReference>
<dbReference type="PANTHER" id="PTHR43708">
    <property type="entry name" value="CONSERVED EXPRESSED OXIDOREDUCTASE (EUROFUNG)"/>
    <property type="match status" value="1"/>
</dbReference>
<evidence type="ECO:0000259" key="4">
    <source>
        <dbReference type="Pfam" id="PF02894"/>
    </source>
</evidence>
<dbReference type="InterPro" id="IPR051317">
    <property type="entry name" value="Gfo/Idh/MocA_oxidoreduct"/>
</dbReference>
<evidence type="ECO:0000256" key="1">
    <source>
        <dbReference type="ARBA" id="ARBA00010928"/>
    </source>
</evidence>
<evidence type="ECO:0000313" key="5">
    <source>
        <dbReference type="EMBL" id="KZZ94429.1"/>
    </source>
</evidence>
<dbReference type="GO" id="GO:0000166">
    <property type="term" value="F:nucleotide binding"/>
    <property type="evidence" value="ECO:0007669"/>
    <property type="project" value="InterPro"/>
</dbReference>
<name>A0A168AVU9_9EURO</name>
<dbReference type="Gene3D" id="3.40.50.720">
    <property type="entry name" value="NAD(P)-binding Rossmann-like Domain"/>
    <property type="match status" value="1"/>
</dbReference>